<dbReference type="GO" id="GO:0006508">
    <property type="term" value="P:proteolysis"/>
    <property type="evidence" value="ECO:0007669"/>
    <property type="project" value="UniProtKB-KW"/>
</dbReference>
<feature type="domain" description="Peptidase M16 C-terminal" evidence="11">
    <location>
        <begin position="187"/>
        <end position="366"/>
    </location>
</feature>
<evidence type="ECO:0000256" key="2">
    <source>
        <dbReference type="ARBA" id="ARBA00007261"/>
    </source>
</evidence>
<evidence type="ECO:0000256" key="9">
    <source>
        <dbReference type="SAM" id="SignalP"/>
    </source>
</evidence>
<evidence type="ECO:0000256" key="3">
    <source>
        <dbReference type="ARBA" id="ARBA00022670"/>
    </source>
</evidence>
<comment type="similarity">
    <text evidence="2 8">Belongs to the peptidase M16 family.</text>
</comment>
<reference evidence="12 13" key="1">
    <citation type="submission" date="2015-12" db="EMBL/GenBank/DDBJ databases">
        <authorList>
            <person name="Shamseldin A."/>
            <person name="Moawad H."/>
            <person name="Abd El-Rahim W.M."/>
            <person name="Sadowsky M.J."/>
        </authorList>
    </citation>
    <scope>NUCLEOTIDE SEQUENCE [LARGE SCALE GENOMIC DNA]</scope>
    <source>
        <strain evidence="12 13">WF1</strain>
    </source>
</reference>
<dbReference type="EMBL" id="LPUF01000001">
    <property type="protein sequence ID" value="OQK17933.1"/>
    <property type="molecule type" value="Genomic_DNA"/>
</dbReference>
<dbReference type="STRING" id="1420851.AU255_08755"/>
<keyword evidence="7" id="KW-0482">Metalloprotease</keyword>
<evidence type="ECO:0000259" key="11">
    <source>
        <dbReference type="Pfam" id="PF05193"/>
    </source>
</evidence>
<name>A0A1V8M9G4_9GAMM</name>
<evidence type="ECO:0000256" key="6">
    <source>
        <dbReference type="ARBA" id="ARBA00022833"/>
    </source>
</evidence>
<dbReference type="PANTHER" id="PTHR43690:SF17">
    <property type="entry name" value="PROTEIN YHJJ"/>
    <property type="match status" value="1"/>
</dbReference>
<keyword evidence="3" id="KW-0645">Protease</keyword>
<evidence type="ECO:0000259" key="10">
    <source>
        <dbReference type="Pfam" id="PF00675"/>
    </source>
</evidence>
<comment type="caution">
    <text evidence="12">The sequence shown here is derived from an EMBL/GenBank/DDBJ whole genome shotgun (WGS) entry which is preliminary data.</text>
</comment>
<keyword evidence="6" id="KW-0862">Zinc</keyword>
<dbReference type="PROSITE" id="PS00143">
    <property type="entry name" value="INSULINASE"/>
    <property type="match status" value="1"/>
</dbReference>
<evidence type="ECO:0000313" key="13">
    <source>
        <dbReference type="Proteomes" id="UP000191980"/>
    </source>
</evidence>
<dbReference type="Pfam" id="PF00675">
    <property type="entry name" value="Peptidase_M16"/>
    <property type="match status" value="1"/>
</dbReference>
<keyword evidence="9" id="KW-0732">Signal</keyword>
<dbReference type="RefSeq" id="WP_080522539.1">
    <property type="nucleotide sequence ID" value="NZ_LPUF01000001.1"/>
</dbReference>
<proteinExistence type="inferred from homology"/>
<evidence type="ECO:0000256" key="8">
    <source>
        <dbReference type="RuleBase" id="RU004447"/>
    </source>
</evidence>
<evidence type="ECO:0000256" key="7">
    <source>
        <dbReference type="ARBA" id="ARBA00023049"/>
    </source>
</evidence>
<gene>
    <name evidence="12" type="ORF">AU255_08755</name>
</gene>
<dbReference type="SUPFAM" id="SSF63411">
    <property type="entry name" value="LuxS/MPP-like metallohydrolase"/>
    <property type="match status" value="2"/>
</dbReference>
<dbReference type="OrthoDB" id="9811314at2"/>
<keyword evidence="13" id="KW-1185">Reference proteome</keyword>
<comment type="cofactor">
    <cofactor evidence="1">
        <name>Zn(2+)</name>
        <dbReference type="ChEBI" id="CHEBI:29105"/>
    </cofactor>
</comment>
<dbReference type="Proteomes" id="UP000191980">
    <property type="component" value="Unassembled WGS sequence"/>
</dbReference>
<evidence type="ECO:0000256" key="4">
    <source>
        <dbReference type="ARBA" id="ARBA00022723"/>
    </source>
</evidence>
<dbReference type="Pfam" id="PF05193">
    <property type="entry name" value="Peptidase_M16_C"/>
    <property type="match status" value="1"/>
</dbReference>
<accession>A0A1V8M9G4</accession>
<dbReference type="InterPro" id="IPR007863">
    <property type="entry name" value="Peptidase_M16_C"/>
</dbReference>
<protein>
    <submittedName>
        <fullName evidence="12">Peptidase M16</fullName>
    </submittedName>
</protein>
<dbReference type="InterPro" id="IPR011249">
    <property type="entry name" value="Metalloenz_LuxS/M16"/>
</dbReference>
<dbReference type="AlphaFoldDB" id="A0A1V8M9G4"/>
<organism evidence="12 13">
    <name type="scientific">Methyloprofundus sedimenti</name>
    <dbReference type="NCBI Taxonomy" id="1420851"/>
    <lineage>
        <taxon>Bacteria</taxon>
        <taxon>Pseudomonadati</taxon>
        <taxon>Pseudomonadota</taxon>
        <taxon>Gammaproteobacteria</taxon>
        <taxon>Methylococcales</taxon>
        <taxon>Methylococcaceae</taxon>
        <taxon>Methyloprofundus</taxon>
    </lineage>
</organism>
<dbReference type="GO" id="GO:0046872">
    <property type="term" value="F:metal ion binding"/>
    <property type="evidence" value="ECO:0007669"/>
    <property type="project" value="UniProtKB-KW"/>
</dbReference>
<dbReference type="PANTHER" id="PTHR43690">
    <property type="entry name" value="NARDILYSIN"/>
    <property type="match status" value="1"/>
</dbReference>
<evidence type="ECO:0000313" key="12">
    <source>
        <dbReference type="EMBL" id="OQK17933.1"/>
    </source>
</evidence>
<dbReference type="InterPro" id="IPR001431">
    <property type="entry name" value="Pept_M16_Zn_BS"/>
</dbReference>
<evidence type="ECO:0000256" key="1">
    <source>
        <dbReference type="ARBA" id="ARBA00001947"/>
    </source>
</evidence>
<feature type="signal peptide" evidence="9">
    <location>
        <begin position="1"/>
        <end position="17"/>
    </location>
</feature>
<keyword evidence="5" id="KW-0378">Hydrolase</keyword>
<evidence type="ECO:0000256" key="5">
    <source>
        <dbReference type="ARBA" id="ARBA00022801"/>
    </source>
</evidence>
<sequence length="448" mass="50822">MIVRLFILLFYSFSVHAAEVQEHVLTNGLKVLVKEEHRSPVVVSQIWYKVGSSYEPSGITGISHMLEHMMFKGTDNYPAGKFSEIIAENGGRENAFTGRDYTAYFQTLEKSRLAISFELEADRMRNLHLLAEELDKELQVVMEERRMRTEDNPRAKLQEYLMAMAYSSSPYKNPVIGWPSDIENYQIADLQQWYQHWYAPNNATLVVAGDVQAEEVFKLAEHYFGAIPGEKIKPLKPQFEIEQVGVRRMTVKLPAEVPYILMAYKVPSLMTVDQEWEAYALDVLAAVLDGGDSSRLPARLQRGQQIASSVGVGYDFGARLEELFMIEATPVKGKTLLDLEIALKTEIRELQRETISASELAKVKAQVMANSVYEQDSLFYQAMKLGMAETVGLGWQKSEQYREKINQVTAEQVRLVADKYLLESQLSIAYLEPQSMRANTTAGVNHAH</sequence>
<feature type="chain" id="PRO_5013116708" evidence="9">
    <location>
        <begin position="18"/>
        <end position="448"/>
    </location>
</feature>
<dbReference type="Gene3D" id="3.30.830.10">
    <property type="entry name" value="Metalloenzyme, LuxS/M16 peptidase-like"/>
    <property type="match status" value="2"/>
</dbReference>
<keyword evidence="4" id="KW-0479">Metal-binding</keyword>
<dbReference type="GO" id="GO:0004222">
    <property type="term" value="F:metalloendopeptidase activity"/>
    <property type="evidence" value="ECO:0007669"/>
    <property type="project" value="InterPro"/>
</dbReference>
<feature type="domain" description="Peptidase M16 N-terminal" evidence="10">
    <location>
        <begin position="31"/>
        <end position="176"/>
    </location>
</feature>
<dbReference type="InterPro" id="IPR050626">
    <property type="entry name" value="Peptidase_M16"/>
</dbReference>
<dbReference type="InterPro" id="IPR011765">
    <property type="entry name" value="Pept_M16_N"/>
</dbReference>